<feature type="signal peptide" evidence="1">
    <location>
        <begin position="1"/>
        <end position="27"/>
    </location>
</feature>
<reference evidence="2" key="1">
    <citation type="submission" date="2022-01" db="EMBL/GenBank/DDBJ databases">
        <authorList>
            <person name="King R."/>
        </authorList>
    </citation>
    <scope>NUCLEOTIDE SEQUENCE</scope>
</reference>
<proteinExistence type="predicted"/>
<dbReference type="AlphaFoldDB" id="A0A9P0E9V8"/>
<evidence type="ECO:0000313" key="2">
    <source>
        <dbReference type="EMBL" id="CAH1393500.1"/>
    </source>
</evidence>
<evidence type="ECO:0008006" key="4">
    <source>
        <dbReference type="Google" id="ProtNLM"/>
    </source>
</evidence>
<name>A0A9P0E9V8_NEZVI</name>
<sequence length="83" mass="8770">MDLASVAAPSIVVEVFLLLWRMGSVQSQGYDGGSDCASGEQQLAACRPSGLGWYALKAFTPAGPSAQPSLHMVPLCSVSWLHY</sequence>
<keyword evidence="1" id="KW-0732">Signal</keyword>
<evidence type="ECO:0000256" key="1">
    <source>
        <dbReference type="SAM" id="SignalP"/>
    </source>
</evidence>
<dbReference type="EMBL" id="OV725078">
    <property type="protein sequence ID" value="CAH1393500.1"/>
    <property type="molecule type" value="Genomic_DNA"/>
</dbReference>
<keyword evidence="3" id="KW-1185">Reference proteome</keyword>
<feature type="chain" id="PRO_5040409062" description="Neuropeptide" evidence="1">
    <location>
        <begin position="28"/>
        <end position="83"/>
    </location>
</feature>
<organism evidence="2 3">
    <name type="scientific">Nezara viridula</name>
    <name type="common">Southern green stink bug</name>
    <name type="synonym">Cimex viridulus</name>
    <dbReference type="NCBI Taxonomy" id="85310"/>
    <lineage>
        <taxon>Eukaryota</taxon>
        <taxon>Metazoa</taxon>
        <taxon>Ecdysozoa</taxon>
        <taxon>Arthropoda</taxon>
        <taxon>Hexapoda</taxon>
        <taxon>Insecta</taxon>
        <taxon>Pterygota</taxon>
        <taxon>Neoptera</taxon>
        <taxon>Paraneoptera</taxon>
        <taxon>Hemiptera</taxon>
        <taxon>Heteroptera</taxon>
        <taxon>Panheteroptera</taxon>
        <taxon>Pentatomomorpha</taxon>
        <taxon>Pentatomoidea</taxon>
        <taxon>Pentatomidae</taxon>
        <taxon>Pentatominae</taxon>
        <taxon>Nezara</taxon>
    </lineage>
</organism>
<gene>
    <name evidence="2" type="ORF">NEZAVI_LOCUS4163</name>
</gene>
<protein>
    <recommendedName>
        <fullName evidence="4">Neuropeptide</fullName>
    </recommendedName>
</protein>
<dbReference type="Proteomes" id="UP001152798">
    <property type="component" value="Chromosome 2"/>
</dbReference>
<accession>A0A9P0E9V8</accession>
<evidence type="ECO:0000313" key="3">
    <source>
        <dbReference type="Proteomes" id="UP001152798"/>
    </source>
</evidence>